<keyword evidence="9" id="KW-1185">Reference proteome</keyword>
<dbReference type="eggNOG" id="KOG2000">
    <property type="taxonomic scope" value="Eukaryota"/>
</dbReference>
<dbReference type="FunCoup" id="G8JXA7">
    <property type="interactions" value="214"/>
</dbReference>
<evidence type="ECO:0000256" key="3">
    <source>
        <dbReference type="ARBA" id="ARBA00022701"/>
    </source>
</evidence>
<dbReference type="GO" id="GO:0005824">
    <property type="term" value="C:outer plaque of spindle pole body"/>
    <property type="evidence" value="ECO:0007669"/>
    <property type="project" value="EnsemblFungi"/>
</dbReference>
<dbReference type="GO" id="GO:0005874">
    <property type="term" value="C:microtubule"/>
    <property type="evidence" value="ECO:0007669"/>
    <property type="project" value="UniProtKB-KW"/>
</dbReference>
<feature type="domain" description="Gamma tubulin complex component protein N-terminal" evidence="7">
    <location>
        <begin position="187"/>
        <end position="459"/>
    </location>
</feature>
<dbReference type="PANTHER" id="PTHR19302:SF33">
    <property type="entry name" value="GAMMA-TUBULIN COMPLEX COMPONENT 5"/>
    <property type="match status" value="1"/>
</dbReference>
<dbReference type="HOGENOM" id="CLU_333507_0_0_1"/>
<dbReference type="Pfam" id="PF04130">
    <property type="entry name" value="GCP_C_terminal"/>
    <property type="match status" value="1"/>
</dbReference>
<dbReference type="InterPro" id="IPR041470">
    <property type="entry name" value="GCP_N"/>
</dbReference>
<evidence type="ECO:0000256" key="1">
    <source>
        <dbReference type="ARBA" id="ARBA00010337"/>
    </source>
</evidence>
<dbReference type="RefSeq" id="XP_003648298.1">
    <property type="nucleotide sequence ID" value="XM_003648250.1"/>
</dbReference>
<accession>G8JXA7</accession>
<evidence type="ECO:0000313" key="8">
    <source>
        <dbReference type="EMBL" id="AET41481.1"/>
    </source>
</evidence>
<comment type="subcellular location">
    <subcellularLocation>
        <location evidence="5">Cytoplasm</location>
        <location evidence="5">Cytoskeleton</location>
        <location evidence="5">Microtubule organizing center</location>
    </subcellularLocation>
</comment>
<protein>
    <recommendedName>
        <fullName evidence="5">Spindle pole body component</fullName>
    </recommendedName>
</protein>
<comment type="similarity">
    <text evidence="1 5">Belongs to the TUBGCP family.</text>
</comment>
<dbReference type="GO" id="GO:0051321">
    <property type="term" value="P:meiotic cell cycle"/>
    <property type="evidence" value="ECO:0007669"/>
    <property type="project" value="TreeGrafter"/>
</dbReference>
<evidence type="ECO:0000259" key="6">
    <source>
        <dbReference type="Pfam" id="PF04130"/>
    </source>
</evidence>
<sequence length="844" mass="97187">MKRPMDLELSLYPCVVSMVPSGVSDIQVKRLVQDLAQAISTGSKEQASRMLNFYKSEMVQSQEQSQQWAKLEMFIQVLESFSSGEQVEKYLSVLNSASREVPLRAGKSAAGYLNPDTLQHHNSILSPSGAPSVYADSFENVERFSDRRSAITSFYGGPSMKLAHNDTPLAHLSDPYYSTMASETDILKYISYTLLATTSSLFPITNQSIEIPANIPNGESGVFHCVFEAALLYQYLSQQVEKYKSTTTLSPLKVNFLTVVSHKLREYTRVVNRLSNTIGSETVKSIYSQLYTQILVFRFYYGYLQKFEQVRGDQLISEFDSLKQHGDPLIKGLAEEVFSTLIDLYMEHLIFWLVRGQLKSLHDEFFVSKLQNSDARNGVNFTLLEDKIPGFIPVSVAQKIYTVGKSYVYLEVYMKEIEWASNFSTKYMTKFASLQKSTISEGFYELVHDQYIEITSFVNVTLQEKFYYNDTVRVLKDILLMGRGDFIDSIINNASSFLMEPVHQLQSYQLTKCLQESVQRSSLRHYLNKQDKNTIINKLDARLLESGHGSIGWDVFTLDYLIDPPLSIVLNVNRSGNKKEYLRIFNFLWRMKKNNHFFQDEWLSNIALMRDFKKIRRNNPLVKDIVRKVSLINVLKNQIQQFNQKLESYCFTNIIEPRHKEFKNKLSMKENSFQESFNIVTLKNGLKLIDGILKPRLDFLTKINEQAVQAAASGLKQYTIDELDSIHNKYLNSVLEHKLLDAQNGKPAGKFTNQYLPVTLIMLMNQMFDFVLTYAELNGIIHEILIQLNLERHDNLNDNLVRFNLVMKNLVNLYKIFQNSSFALIKDLKLDGNEDMAKLSRILR</sequence>
<dbReference type="InterPro" id="IPR007259">
    <property type="entry name" value="GCP"/>
</dbReference>
<dbReference type="GO" id="GO:0000922">
    <property type="term" value="C:spindle pole"/>
    <property type="evidence" value="ECO:0007669"/>
    <property type="project" value="InterPro"/>
</dbReference>
<dbReference type="GO" id="GO:0031122">
    <property type="term" value="P:cytoplasmic microtubule organization"/>
    <property type="evidence" value="ECO:0007669"/>
    <property type="project" value="TreeGrafter"/>
</dbReference>
<keyword evidence="3 5" id="KW-0493">Microtubule</keyword>
<reference evidence="9" key="1">
    <citation type="journal article" date="2012" name="G3 (Bethesda)">
        <title>Pichia sorbitophila, an interspecies yeast hybrid reveals early steps of genome resolution following polyploidization.</title>
        <authorList>
            <person name="Leh Louis V."/>
            <person name="Despons L."/>
            <person name="Friedrich A."/>
            <person name="Martin T."/>
            <person name="Durrens P."/>
            <person name="Casaregola S."/>
            <person name="Neuveglise C."/>
            <person name="Fairhead C."/>
            <person name="Marck C."/>
            <person name="Cruz J.A."/>
            <person name="Straub M.L."/>
            <person name="Kugler V."/>
            <person name="Sacerdot C."/>
            <person name="Uzunov Z."/>
            <person name="Thierry A."/>
            <person name="Weiss S."/>
            <person name="Bleykasten C."/>
            <person name="De Montigny J."/>
            <person name="Jacques N."/>
            <person name="Jung P."/>
            <person name="Lemaire M."/>
            <person name="Mallet S."/>
            <person name="Morel G."/>
            <person name="Richard G.F."/>
            <person name="Sarkar A."/>
            <person name="Savel G."/>
            <person name="Schacherer J."/>
            <person name="Seret M.L."/>
            <person name="Talla E."/>
            <person name="Samson G."/>
            <person name="Jubin C."/>
            <person name="Poulain J."/>
            <person name="Vacherie B."/>
            <person name="Barbe V."/>
            <person name="Pelletier E."/>
            <person name="Sherman D.J."/>
            <person name="Westhof E."/>
            <person name="Weissenbach J."/>
            <person name="Baret P.V."/>
            <person name="Wincker P."/>
            <person name="Gaillardin C."/>
            <person name="Dujon B."/>
            <person name="Souciet J.L."/>
        </authorList>
    </citation>
    <scope>NUCLEOTIDE SEQUENCE [LARGE SCALE GENOMIC DNA]</scope>
    <source>
        <strain evidence="9">CBS 270.75 / DBVPG 7215 / KCTC 17166 / NRRL Y-17582</strain>
    </source>
</reference>
<proteinExistence type="inferred from homology"/>
<dbReference type="OrthoDB" id="5860513at2759"/>
<name>G8JXA7_ERECY</name>
<dbReference type="Pfam" id="PF17681">
    <property type="entry name" value="GCP_N_terminal"/>
    <property type="match status" value="1"/>
</dbReference>
<organism evidence="8 9">
    <name type="scientific">Eremothecium cymbalariae (strain CBS 270.75 / DBVPG 7215 / KCTC 17166 / NRRL Y-17582)</name>
    <name type="common">Yeast</name>
    <dbReference type="NCBI Taxonomy" id="931890"/>
    <lineage>
        <taxon>Eukaryota</taxon>
        <taxon>Fungi</taxon>
        <taxon>Dikarya</taxon>
        <taxon>Ascomycota</taxon>
        <taxon>Saccharomycotina</taxon>
        <taxon>Saccharomycetes</taxon>
        <taxon>Saccharomycetales</taxon>
        <taxon>Saccharomycetaceae</taxon>
        <taxon>Eremothecium</taxon>
    </lineage>
</organism>
<dbReference type="STRING" id="931890.G8JXA7"/>
<evidence type="ECO:0000313" key="9">
    <source>
        <dbReference type="Proteomes" id="UP000006790"/>
    </source>
</evidence>
<dbReference type="InterPro" id="IPR040457">
    <property type="entry name" value="GCP_C"/>
</dbReference>
<dbReference type="PANTHER" id="PTHR19302">
    <property type="entry name" value="GAMMA TUBULIN COMPLEX PROTEIN"/>
    <property type="match status" value="1"/>
</dbReference>
<dbReference type="OMA" id="LWRIKKN"/>
<dbReference type="GO" id="GO:0051011">
    <property type="term" value="F:microtubule minus-end binding"/>
    <property type="evidence" value="ECO:0007669"/>
    <property type="project" value="TreeGrafter"/>
</dbReference>
<dbReference type="Gene3D" id="1.20.120.1900">
    <property type="entry name" value="Gamma-tubulin complex, C-terminal domain"/>
    <property type="match status" value="1"/>
</dbReference>
<dbReference type="EMBL" id="CP002504">
    <property type="protein sequence ID" value="AET41481.1"/>
    <property type="molecule type" value="Genomic_DNA"/>
</dbReference>
<evidence type="ECO:0000256" key="2">
    <source>
        <dbReference type="ARBA" id="ARBA00022490"/>
    </source>
</evidence>
<evidence type="ECO:0000259" key="7">
    <source>
        <dbReference type="Pfam" id="PF17681"/>
    </source>
</evidence>
<dbReference type="GO" id="GO:0008275">
    <property type="term" value="C:gamma-tubulin small complex"/>
    <property type="evidence" value="ECO:0007669"/>
    <property type="project" value="EnsemblFungi"/>
</dbReference>
<keyword evidence="4 5" id="KW-0206">Cytoskeleton</keyword>
<dbReference type="GeneID" id="11469912"/>
<keyword evidence="2 5" id="KW-0963">Cytoplasm</keyword>
<dbReference type="InterPro" id="IPR042241">
    <property type="entry name" value="GCP_C_sf"/>
</dbReference>
<dbReference type="GO" id="GO:0051225">
    <property type="term" value="P:spindle assembly"/>
    <property type="evidence" value="ECO:0007669"/>
    <property type="project" value="TreeGrafter"/>
</dbReference>
<dbReference type="InParanoid" id="G8JXA7"/>
<feature type="domain" description="Gamma tubulin complex component C-terminal" evidence="6">
    <location>
        <begin position="472"/>
        <end position="840"/>
    </location>
</feature>
<dbReference type="Proteomes" id="UP000006790">
    <property type="component" value="Chromosome 8"/>
</dbReference>
<gene>
    <name evidence="8" type="ordered locus">Ecym_8196</name>
</gene>
<dbReference type="GO" id="GO:0043015">
    <property type="term" value="F:gamma-tubulin binding"/>
    <property type="evidence" value="ECO:0007669"/>
    <property type="project" value="EnsemblFungi"/>
</dbReference>
<dbReference type="GO" id="GO:0007052">
    <property type="term" value="P:mitotic spindle organization"/>
    <property type="evidence" value="ECO:0007669"/>
    <property type="project" value="EnsemblFungi"/>
</dbReference>
<dbReference type="AlphaFoldDB" id="G8JXA7"/>
<evidence type="ECO:0000256" key="4">
    <source>
        <dbReference type="ARBA" id="ARBA00023212"/>
    </source>
</evidence>
<dbReference type="GO" id="GO:0007020">
    <property type="term" value="P:microtubule nucleation"/>
    <property type="evidence" value="ECO:0007669"/>
    <property type="project" value="EnsemblFungi"/>
</dbReference>
<evidence type="ECO:0000256" key="5">
    <source>
        <dbReference type="RuleBase" id="RU363050"/>
    </source>
</evidence>
<dbReference type="KEGG" id="erc:Ecym_8196"/>
<dbReference type="GO" id="GO:0005822">
    <property type="term" value="C:inner plaque of spindle pole body"/>
    <property type="evidence" value="ECO:0007669"/>
    <property type="project" value="EnsemblFungi"/>
</dbReference>